<dbReference type="Proteomes" id="UP000183760">
    <property type="component" value="Unassembled WGS sequence"/>
</dbReference>
<evidence type="ECO:0000313" key="6">
    <source>
        <dbReference type="Proteomes" id="UP000183760"/>
    </source>
</evidence>
<sequence>MGPTALTFYRAARRLRTLGVPMLPDMVAAVGDRLLHSHVDIDARLHASVGLGYGGVGVVVAPGVEVGEGSFLSQNVSVEPQLGVPGVPRIGRNVYVGVGAQIIGPVTVGDGAVIGAGALVTSDVPPLAVVAGMPARVVKVKQTMSHGH</sequence>
<dbReference type="AlphaFoldDB" id="A0A511SWW8"/>
<evidence type="ECO:0000256" key="2">
    <source>
        <dbReference type="ARBA" id="ARBA00022737"/>
    </source>
</evidence>
<dbReference type="PROSITE" id="PS00101">
    <property type="entry name" value="HEXAPEP_TRANSFERASES"/>
    <property type="match status" value="1"/>
</dbReference>
<name>A0A511SWW8_MYXFU</name>
<dbReference type="EMBL" id="FOIB01000002">
    <property type="protein sequence ID" value="SET49591.1"/>
    <property type="molecule type" value="Genomic_DNA"/>
</dbReference>
<gene>
    <name evidence="4" type="ORF">MFU01_14430</name>
    <name evidence="5" type="ORF">SAMN05443572_102483</name>
</gene>
<protein>
    <submittedName>
        <fullName evidence="5">Serine O-acetyltransferase</fullName>
    </submittedName>
    <submittedName>
        <fullName evidence="4">Serine acetyltransferase</fullName>
    </submittedName>
</protein>
<dbReference type="OrthoDB" id="8612290at2"/>
<evidence type="ECO:0000256" key="3">
    <source>
        <dbReference type="ARBA" id="ARBA00023315"/>
    </source>
</evidence>
<dbReference type="STRING" id="1334629.MFUL124B02_33695"/>
<dbReference type="Gene3D" id="2.160.10.10">
    <property type="entry name" value="Hexapeptide repeat proteins"/>
    <property type="match status" value="1"/>
</dbReference>
<organism evidence="4 7">
    <name type="scientific">Myxococcus fulvus</name>
    <dbReference type="NCBI Taxonomy" id="33"/>
    <lineage>
        <taxon>Bacteria</taxon>
        <taxon>Pseudomonadati</taxon>
        <taxon>Myxococcota</taxon>
        <taxon>Myxococcia</taxon>
        <taxon>Myxococcales</taxon>
        <taxon>Cystobacterineae</taxon>
        <taxon>Myxococcaceae</taxon>
        <taxon>Myxococcus</taxon>
    </lineage>
</organism>
<keyword evidence="3" id="KW-0012">Acyltransferase</keyword>
<keyword evidence="1 4" id="KW-0808">Transferase</keyword>
<comment type="caution">
    <text evidence="4">The sequence shown here is derived from an EMBL/GenBank/DDBJ whole genome shotgun (WGS) entry which is preliminary data.</text>
</comment>
<evidence type="ECO:0000313" key="7">
    <source>
        <dbReference type="Proteomes" id="UP000321514"/>
    </source>
</evidence>
<dbReference type="PANTHER" id="PTHR42811">
    <property type="entry name" value="SERINE ACETYLTRANSFERASE"/>
    <property type="match status" value="1"/>
</dbReference>
<keyword evidence="2" id="KW-0677">Repeat</keyword>
<evidence type="ECO:0000256" key="1">
    <source>
        <dbReference type="ARBA" id="ARBA00022679"/>
    </source>
</evidence>
<dbReference type="InterPro" id="IPR001451">
    <property type="entry name" value="Hexapep"/>
</dbReference>
<dbReference type="SUPFAM" id="SSF51161">
    <property type="entry name" value="Trimeric LpxA-like enzymes"/>
    <property type="match status" value="1"/>
</dbReference>
<reference evidence="4 7" key="2">
    <citation type="submission" date="2019-07" db="EMBL/GenBank/DDBJ databases">
        <title>Whole genome shotgun sequence of Myxococcus fulvus NBRC 100333.</title>
        <authorList>
            <person name="Hosoyama A."/>
            <person name="Uohara A."/>
            <person name="Ohji S."/>
            <person name="Ichikawa N."/>
        </authorList>
    </citation>
    <scope>NUCLEOTIDE SEQUENCE [LARGE SCALE GENOMIC DNA]</scope>
    <source>
        <strain evidence="4 7">NBRC 100333</strain>
    </source>
</reference>
<dbReference type="Proteomes" id="UP000321514">
    <property type="component" value="Unassembled WGS sequence"/>
</dbReference>
<evidence type="ECO:0000313" key="5">
    <source>
        <dbReference type="EMBL" id="SET49591.1"/>
    </source>
</evidence>
<dbReference type="EMBL" id="BJXR01000016">
    <property type="protein sequence ID" value="GEN06406.1"/>
    <property type="molecule type" value="Genomic_DNA"/>
</dbReference>
<keyword evidence="6" id="KW-1185">Reference proteome</keyword>
<dbReference type="GO" id="GO:0016746">
    <property type="term" value="F:acyltransferase activity"/>
    <property type="evidence" value="ECO:0007669"/>
    <property type="project" value="UniProtKB-KW"/>
</dbReference>
<dbReference type="InterPro" id="IPR018357">
    <property type="entry name" value="Hexapep_transf_CS"/>
</dbReference>
<evidence type="ECO:0000313" key="4">
    <source>
        <dbReference type="EMBL" id="GEN06406.1"/>
    </source>
</evidence>
<proteinExistence type="predicted"/>
<dbReference type="InterPro" id="IPR011004">
    <property type="entry name" value="Trimer_LpxA-like_sf"/>
</dbReference>
<dbReference type="Pfam" id="PF00132">
    <property type="entry name" value="Hexapep"/>
    <property type="match status" value="1"/>
</dbReference>
<accession>A0A511SWW8</accession>
<reference evidence="5 6" key="1">
    <citation type="submission" date="2016-10" db="EMBL/GenBank/DDBJ databases">
        <authorList>
            <person name="Varghese N."/>
            <person name="Submissions S."/>
        </authorList>
    </citation>
    <scope>NUCLEOTIDE SEQUENCE [LARGE SCALE GENOMIC DNA]</scope>
    <source>
        <strain evidence="5 6">DSM 16525</strain>
    </source>
</reference>